<dbReference type="InterPro" id="IPR039425">
    <property type="entry name" value="RNA_pol_sigma-70-like"/>
</dbReference>
<dbReference type="GO" id="GO:0016987">
    <property type="term" value="F:sigma factor activity"/>
    <property type="evidence" value="ECO:0007669"/>
    <property type="project" value="UniProtKB-KW"/>
</dbReference>
<name>A0A518FN14_9PLAN</name>
<dbReference type="GO" id="GO:0003677">
    <property type="term" value="F:DNA binding"/>
    <property type="evidence" value="ECO:0007669"/>
    <property type="project" value="UniProtKB-KW"/>
</dbReference>
<sequence>MLVISVNAKCIEKWWDDTAPILLDKLKTKFQTLTSQDIEDALQETVMIALIRTRQNENYFKAPHSFSSWCEKVSVNRCLDLIRKSKRKSEAHLVQGFRYHNTLPINEAQNFEHDELVKEVVDSINKLPVTSRKVVKLYLDGWSIKEIGKLIGATPRQVYYLKNSGIKRISEAIK</sequence>
<evidence type="ECO:0000259" key="6">
    <source>
        <dbReference type="Pfam" id="PF08281"/>
    </source>
</evidence>
<accession>A0A518FN14</accession>
<dbReference type="Pfam" id="PF08281">
    <property type="entry name" value="Sigma70_r4_2"/>
    <property type="match status" value="1"/>
</dbReference>
<reference evidence="7 8" key="1">
    <citation type="submission" date="2019-02" db="EMBL/GenBank/DDBJ databases">
        <title>Deep-cultivation of Planctomycetes and their phenomic and genomic characterization uncovers novel biology.</title>
        <authorList>
            <person name="Wiegand S."/>
            <person name="Jogler M."/>
            <person name="Boedeker C."/>
            <person name="Pinto D."/>
            <person name="Vollmers J."/>
            <person name="Rivas-Marin E."/>
            <person name="Kohn T."/>
            <person name="Peeters S.H."/>
            <person name="Heuer A."/>
            <person name="Rast P."/>
            <person name="Oberbeckmann S."/>
            <person name="Bunk B."/>
            <person name="Jeske O."/>
            <person name="Meyerdierks A."/>
            <person name="Storesund J.E."/>
            <person name="Kallscheuer N."/>
            <person name="Luecker S."/>
            <person name="Lage O.M."/>
            <person name="Pohl T."/>
            <person name="Merkel B.J."/>
            <person name="Hornburger P."/>
            <person name="Mueller R.-W."/>
            <person name="Bruemmer F."/>
            <person name="Labrenz M."/>
            <person name="Spormann A.M."/>
            <person name="Op den Camp H."/>
            <person name="Overmann J."/>
            <person name="Amann R."/>
            <person name="Jetten M.S.M."/>
            <person name="Mascher T."/>
            <person name="Medema M.H."/>
            <person name="Devos D.P."/>
            <person name="Kaster A.-K."/>
            <person name="Ovreas L."/>
            <person name="Rohde M."/>
            <person name="Galperin M.Y."/>
            <person name="Jogler C."/>
        </authorList>
    </citation>
    <scope>NUCLEOTIDE SEQUENCE [LARGE SCALE GENOMIC DNA]</scope>
    <source>
        <strain evidence="7 8">Pan153</strain>
    </source>
</reference>
<evidence type="ECO:0000313" key="7">
    <source>
        <dbReference type="EMBL" id="QDV17744.1"/>
    </source>
</evidence>
<dbReference type="OrthoDB" id="9785675at2"/>
<dbReference type="GO" id="GO:0006352">
    <property type="term" value="P:DNA-templated transcription initiation"/>
    <property type="evidence" value="ECO:0007669"/>
    <property type="project" value="InterPro"/>
</dbReference>
<keyword evidence="2" id="KW-0805">Transcription regulation</keyword>
<keyword evidence="4" id="KW-0238">DNA-binding</keyword>
<dbReference type="Gene3D" id="1.10.1740.10">
    <property type="match status" value="1"/>
</dbReference>
<protein>
    <submittedName>
        <fullName evidence="7">ECF RNA polymerase sigma factor SigM</fullName>
    </submittedName>
</protein>
<dbReference type="InterPro" id="IPR036388">
    <property type="entry name" value="WH-like_DNA-bd_sf"/>
</dbReference>
<dbReference type="Proteomes" id="UP000320839">
    <property type="component" value="Chromosome"/>
</dbReference>
<dbReference type="PANTHER" id="PTHR43133:SF8">
    <property type="entry name" value="RNA POLYMERASE SIGMA FACTOR HI_1459-RELATED"/>
    <property type="match status" value="1"/>
</dbReference>
<dbReference type="SUPFAM" id="SSF88659">
    <property type="entry name" value="Sigma3 and sigma4 domains of RNA polymerase sigma factors"/>
    <property type="match status" value="1"/>
</dbReference>
<gene>
    <name evidence="7" type="primary">sigM</name>
    <name evidence="7" type="ORF">Pan153_23990</name>
</gene>
<dbReference type="NCBIfam" id="TIGR02937">
    <property type="entry name" value="sigma70-ECF"/>
    <property type="match status" value="1"/>
</dbReference>
<evidence type="ECO:0000256" key="3">
    <source>
        <dbReference type="ARBA" id="ARBA00023082"/>
    </source>
</evidence>
<dbReference type="Gene3D" id="1.10.10.10">
    <property type="entry name" value="Winged helix-like DNA-binding domain superfamily/Winged helix DNA-binding domain"/>
    <property type="match status" value="1"/>
</dbReference>
<dbReference type="InterPro" id="IPR013324">
    <property type="entry name" value="RNA_pol_sigma_r3/r4-like"/>
</dbReference>
<evidence type="ECO:0000256" key="4">
    <source>
        <dbReference type="ARBA" id="ARBA00023125"/>
    </source>
</evidence>
<dbReference type="InterPro" id="IPR014284">
    <property type="entry name" value="RNA_pol_sigma-70_dom"/>
</dbReference>
<organism evidence="7 8">
    <name type="scientific">Gimesia panareensis</name>
    <dbReference type="NCBI Taxonomy" id="2527978"/>
    <lineage>
        <taxon>Bacteria</taxon>
        <taxon>Pseudomonadati</taxon>
        <taxon>Planctomycetota</taxon>
        <taxon>Planctomycetia</taxon>
        <taxon>Planctomycetales</taxon>
        <taxon>Planctomycetaceae</taxon>
        <taxon>Gimesia</taxon>
    </lineage>
</organism>
<keyword evidence="3" id="KW-0731">Sigma factor</keyword>
<dbReference type="EMBL" id="CP036317">
    <property type="protein sequence ID" value="QDV17744.1"/>
    <property type="molecule type" value="Genomic_DNA"/>
</dbReference>
<evidence type="ECO:0000256" key="2">
    <source>
        <dbReference type="ARBA" id="ARBA00023015"/>
    </source>
</evidence>
<dbReference type="RefSeq" id="WP_145455792.1">
    <property type="nucleotide sequence ID" value="NZ_CP036317.1"/>
</dbReference>
<dbReference type="SUPFAM" id="SSF88946">
    <property type="entry name" value="Sigma2 domain of RNA polymerase sigma factors"/>
    <property type="match status" value="1"/>
</dbReference>
<dbReference type="InterPro" id="IPR013325">
    <property type="entry name" value="RNA_pol_sigma_r2"/>
</dbReference>
<proteinExistence type="inferred from homology"/>
<comment type="similarity">
    <text evidence="1">Belongs to the sigma-70 factor family. ECF subfamily.</text>
</comment>
<keyword evidence="5" id="KW-0804">Transcription</keyword>
<dbReference type="AlphaFoldDB" id="A0A518FN14"/>
<evidence type="ECO:0000313" key="8">
    <source>
        <dbReference type="Proteomes" id="UP000320839"/>
    </source>
</evidence>
<feature type="domain" description="RNA polymerase sigma factor 70 region 4 type 2" evidence="6">
    <location>
        <begin position="120"/>
        <end position="161"/>
    </location>
</feature>
<evidence type="ECO:0000256" key="1">
    <source>
        <dbReference type="ARBA" id="ARBA00010641"/>
    </source>
</evidence>
<dbReference type="InterPro" id="IPR013249">
    <property type="entry name" value="RNA_pol_sigma70_r4_t2"/>
</dbReference>
<evidence type="ECO:0000256" key="5">
    <source>
        <dbReference type="ARBA" id="ARBA00023163"/>
    </source>
</evidence>
<dbReference type="PANTHER" id="PTHR43133">
    <property type="entry name" value="RNA POLYMERASE ECF-TYPE SIGMA FACTO"/>
    <property type="match status" value="1"/>
</dbReference>